<dbReference type="SUPFAM" id="SSF47413">
    <property type="entry name" value="lambda repressor-like DNA-binding domains"/>
    <property type="match status" value="1"/>
</dbReference>
<evidence type="ECO:0000313" key="3">
    <source>
        <dbReference type="EMBL" id="PKR79211.1"/>
    </source>
</evidence>
<dbReference type="PROSITE" id="PS50943">
    <property type="entry name" value="HTH_CROC1"/>
    <property type="match status" value="1"/>
</dbReference>
<accession>A0A2I0QY03</accession>
<dbReference type="EMBL" id="PJNH01000001">
    <property type="protein sequence ID" value="PKR79211.1"/>
    <property type="molecule type" value="Genomic_DNA"/>
</dbReference>
<dbReference type="Proteomes" id="UP000243524">
    <property type="component" value="Unassembled WGS sequence"/>
</dbReference>
<gene>
    <name evidence="3" type="ORF">CEY16_05575</name>
</gene>
<dbReference type="Pfam" id="PF01381">
    <property type="entry name" value="HTH_3"/>
    <property type="match status" value="1"/>
</dbReference>
<dbReference type="GO" id="GO:0003677">
    <property type="term" value="F:DNA binding"/>
    <property type="evidence" value="ECO:0007669"/>
    <property type="project" value="UniProtKB-KW"/>
</dbReference>
<dbReference type="InterPro" id="IPR010982">
    <property type="entry name" value="Lambda_DNA-bd_dom_sf"/>
</dbReference>
<dbReference type="PANTHER" id="PTHR46558:SF4">
    <property type="entry name" value="DNA-BIDING PHAGE PROTEIN"/>
    <property type="match status" value="1"/>
</dbReference>
<name>A0A2I0QY03_9BACI</name>
<evidence type="ECO:0000256" key="1">
    <source>
        <dbReference type="ARBA" id="ARBA00023125"/>
    </source>
</evidence>
<feature type="domain" description="HTH cro/C1-type" evidence="2">
    <location>
        <begin position="5"/>
        <end position="60"/>
    </location>
</feature>
<dbReference type="PANTHER" id="PTHR46558">
    <property type="entry name" value="TRACRIPTIONAL REGULATORY PROTEIN-RELATED-RELATED"/>
    <property type="match status" value="1"/>
</dbReference>
<organism evidence="3 4">
    <name type="scientific">Halalkalibacillus sediminis</name>
    <dbReference type="NCBI Taxonomy" id="2018042"/>
    <lineage>
        <taxon>Bacteria</taxon>
        <taxon>Bacillati</taxon>
        <taxon>Bacillota</taxon>
        <taxon>Bacilli</taxon>
        <taxon>Bacillales</taxon>
        <taxon>Bacillaceae</taxon>
        <taxon>Halalkalibacillus</taxon>
    </lineage>
</organism>
<reference evidence="3 4" key="1">
    <citation type="submission" date="2017-06" db="EMBL/GenBank/DDBJ databases">
        <title>the draft geome sequence of Illustriluteabacillus marina B3227.</title>
        <authorList>
            <person name="He R.-H."/>
            <person name="Du Z.-J."/>
        </authorList>
    </citation>
    <scope>NUCLEOTIDE SEQUENCE [LARGE SCALE GENOMIC DNA]</scope>
    <source>
        <strain evidence="3 4">B3227</strain>
    </source>
</reference>
<keyword evidence="4" id="KW-1185">Reference proteome</keyword>
<protein>
    <submittedName>
        <fullName evidence="3">Transcriptional regulator</fullName>
    </submittedName>
</protein>
<dbReference type="RefSeq" id="WP_101330955.1">
    <property type="nucleotide sequence ID" value="NZ_PJNH01000001.1"/>
</dbReference>
<dbReference type="SMART" id="SM00530">
    <property type="entry name" value="HTH_XRE"/>
    <property type="match status" value="1"/>
</dbReference>
<keyword evidence="1" id="KW-0238">DNA-binding</keyword>
<proteinExistence type="predicted"/>
<dbReference type="AlphaFoldDB" id="A0A2I0QY03"/>
<evidence type="ECO:0000259" key="2">
    <source>
        <dbReference type="PROSITE" id="PS50943"/>
    </source>
</evidence>
<dbReference type="CDD" id="cd00093">
    <property type="entry name" value="HTH_XRE"/>
    <property type="match status" value="1"/>
</dbReference>
<dbReference type="Gene3D" id="1.10.260.40">
    <property type="entry name" value="lambda repressor-like DNA-binding domains"/>
    <property type="match status" value="1"/>
</dbReference>
<evidence type="ECO:0000313" key="4">
    <source>
        <dbReference type="Proteomes" id="UP000243524"/>
    </source>
</evidence>
<comment type="caution">
    <text evidence="3">The sequence shown here is derived from an EMBL/GenBank/DDBJ whole genome shotgun (WGS) entry which is preliminary data.</text>
</comment>
<sequence>MRMNLRNIRMKQGYKEVDKLAANIGISASYYYKIEQGKRTPSIDLAKKIADALDHTVDELFFDQNLDVSSKGQEEQEVSSILEII</sequence>
<dbReference type="InterPro" id="IPR001387">
    <property type="entry name" value="Cro/C1-type_HTH"/>
</dbReference>
<dbReference type="OrthoDB" id="1859224at2"/>